<gene>
    <name evidence="2" type="ORF">SAMEA3545359_00492</name>
</gene>
<evidence type="ECO:0000256" key="1">
    <source>
        <dbReference type="ARBA" id="ARBA00005721"/>
    </source>
</evidence>
<comment type="similarity">
    <text evidence="1">Belongs to the asp23 family.</text>
</comment>
<dbReference type="Pfam" id="PF03780">
    <property type="entry name" value="Asp23"/>
    <property type="match status" value="1"/>
</dbReference>
<dbReference type="InterPro" id="IPR005531">
    <property type="entry name" value="Asp23"/>
</dbReference>
<name>A0A1C6GQY0_9FIRM</name>
<proteinExistence type="inferred from homology"/>
<sequence length="123" mass="12843">MSENVTRETVGNLKISEDVLATIAQFAAQEVEGVAAVTTENKNFSGLLAKAAKQHPVHIELNGDIATVELFLDLYQGASIPDVSLAVQNGVKSAIQNMTGITVSKVDIVVQGIAQPADAAPQS</sequence>
<accession>A0A1C6GQY0</accession>
<evidence type="ECO:0000313" key="2">
    <source>
        <dbReference type="EMBL" id="SCJ47607.1"/>
    </source>
</evidence>
<dbReference type="EMBL" id="FMHG01000001">
    <property type="protein sequence ID" value="SCJ47607.1"/>
    <property type="molecule type" value="Genomic_DNA"/>
</dbReference>
<reference evidence="2" key="1">
    <citation type="submission" date="2015-09" db="EMBL/GenBank/DDBJ databases">
        <authorList>
            <consortium name="Pathogen Informatics"/>
        </authorList>
    </citation>
    <scope>NUCLEOTIDE SEQUENCE</scope>
    <source>
        <strain evidence="2">2789STDY5834896</strain>
    </source>
</reference>
<dbReference type="PANTHER" id="PTHR34297:SF1">
    <property type="entry name" value="ASP23_GLS24 FAMILY ENVELOPE STRESS RESPONSE PROTEIN"/>
    <property type="match status" value="1"/>
</dbReference>
<dbReference type="PANTHER" id="PTHR34297">
    <property type="entry name" value="HYPOTHETICAL CYTOSOLIC PROTEIN-RELATED"/>
    <property type="match status" value="1"/>
</dbReference>
<dbReference type="AlphaFoldDB" id="A0A1C6GQY0"/>
<protein>
    <submittedName>
        <fullName evidence="2">Protein of uncharacterized function (DUF322)</fullName>
    </submittedName>
</protein>
<organism evidence="2">
    <name type="scientific">uncultured Anaerotruncus sp</name>
    <dbReference type="NCBI Taxonomy" id="905011"/>
    <lineage>
        <taxon>Bacteria</taxon>
        <taxon>Bacillati</taxon>
        <taxon>Bacillota</taxon>
        <taxon>Clostridia</taxon>
        <taxon>Eubacteriales</taxon>
        <taxon>Oscillospiraceae</taxon>
        <taxon>Anaerotruncus</taxon>
        <taxon>environmental samples</taxon>
    </lineage>
</organism>